<evidence type="ECO:0000256" key="3">
    <source>
        <dbReference type="SAM" id="MobiDB-lite"/>
    </source>
</evidence>
<reference evidence="5 6" key="1">
    <citation type="journal article" date="2023" name="Nucleic Acids Res.">
        <title>The hologenome of Daphnia magna reveals possible DNA methylation and microbiome-mediated evolution of the host genome.</title>
        <authorList>
            <person name="Chaturvedi A."/>
            <person name="Li X."/>
            <person name="Dhandapani V."/>
            <person name="Marshall H."/>
            <person name="Kissane S."/>
            <person name="Cuenca-Cambronero M."/>
            <person name="Asole G."/>
            <person name="Calvet F."/>
            <person name="Ruiz-Romero M."/>
            <person name="Marangio P."/>
            <person name="Guigo R."/>
            <person name="Rago D."/>
            <person name="Mirbahai L."/>
            <person name="Eastwood N."/>
            <person name="Colbourne J.K."/>
            <person name="Zhou J."/>
            <person name="Mallon E."/>
            <person name="Orsini L."/>
        </authorList>
    </citation>
    <scope>NUCLEOTIDE SEQUENCE [LARGE SCALE GENOMIC DNA]</scope>
    <source>
        <strain evidence="5">LRV0_1</strain>
    </source>
</reference>
<dbReference type="InterPro" id="IPR051846">
    <property type="entry name" value="SH2_domain_adapters"/>
</dbReference>
<dbReference type="EMBL" id="JAOYFB010000039">
    <property type="protein sequence ID" value="KAK4029274.1"/>
    <property type="molecule type" value="Genomic_DNA"/>
</dbReference>
<proteinExistence type="predicted"/>
<dbReference type="PANTHER" id="PTHR15127">
    <property type="entry name" value="HEAVYWEIGHT, ISOFORM A"/>
    <property type="match status" value="1"/>
</dbReference>
<dbReference type="PRINTS" id="PR00401">
    <property type="entry name" value="SH2DOMAIN"/>
</dbReference>
<evidence type="ECO:0000259" key="4">
    <source>
        <dbReference type="PROSITE" id="PS50001"/>
    </source>
</evidence>
<protein>
    <recommendedName>
        <fullName evidence="4">SH2 domain-containing protein</fullName>
    </recommendedName>
</protein>
<comment type="caution">
    <text evidence="5">The sequence shown here is derived from an EMBL/GenBank/DDBJ whole genome shotgun (WGS) entry which is preliminary data.</text>
</comment>
<dbReference type="Gene3D" id="3.30.505.10">
    <property type="entry name" value="SH2 domain"/>
    <property type="match status" value="1"/>
</dbReference>
<dbReference type="InterPro" id="IPR000980">
    <property type="entry name" value="SH2"/>
</dbReference>
<feature type="domain" description="SH2" evidence="4">
    <location>
        <begin position="334"/>
        <end position="435"/>
    </location>
</feature>
<sequence>MASAVKIRYVYETSFFDGRNDCWTSQPDNPPEEVDSAVNHPIVRKIQQAVIRARKAVTSSMNSNPNIDMTGHSEPDRSSLQLQRSNISSLQTSICSLDESAQDLDGRLILNRSRSLQQTHHLFHSVDSHHNYHHHHRGFSLHLSPKQRTKVSEAVLSPISDKSENETSQMLTTTTVPITSSVAVPFEFHAAARRRPQSLFSNIISGRPSGSAGGFNGSDSGISISANSLVTNDSHEALQPLNKPPLHLSLDNSQEFLSSSSSEPPEENLPFLMPKLRRGTNNNSGIFKPQTSAPIRQLSLTLSFPPLQSLPFVAPAVGFKDLVDDAIPLEIQSWYHGSITRRDAEKRLKPAPAGSFLVRDSMASHADYFLAARGENGFLHVRICCNTGLDDPNKDFTLVTLPERRFESVAAVVNHCANIGVYSRHLPPAILKYPLNEESIATHGMTGQLQVNN</sequence>
<dbReference type="PANTHER" id="PTHR15127:SF32">
    <property type="entry name" value="HEAVYWEIGHT, ISOFORM A"/>
    <property type="match status" value="1"/>
</dbReference>
<dbReference type="Pfam" id="PF00017">
    <property type="entry name" value="SH2"/>
    <property type="match status" value="1"/>
</dbReference>
<organism evidence="5 6">
    <name type="scientific">Daphnia magna</name>
    <dbReference type="NCBI Taxonomy" id="35525"/>
    <lineage>
        <taxon>Eukaryota</taxon>
        <taxon>Metazoa</taxon>
        <taxon>Ecdysozoa</taxon>
        <taxon>Arthropoda</taxon>
        <taxon>Crustacea</taxon>
        <taxon>Branchiopoda</taxon>
        <taxon>Diplostraca</taxon>
        <taxon>Cladocera</taxon>
        <taxon>Anomopoda</taxon>
        <taxon>Daphniidae</taxon>
        <taxon>Daphnia</taxon>
    </lineage>
</organism>
<keyword evidence="1 2" id="KW-0727">SH2 domain</keyword>
<keyword evidence="6" id="KW-1185">Reference proteome</keyword>
<dbReference type="PROSITE" id="PS50001">
    <property type="entry name" value="SH2"/>
    <property type="match status" value="1"/>
</dbReference>
<evidence type="ECO:0000313" key="5">
    <source>
        <dbReference type="EMBL" id="KAK4029274.1"/>
    </source>
</evidence>
<dbReference type="Proteomes" id="UP001234178">
    <property type="component" value="Unassembled WGS sequence"/>
</dbReference>
<evidence type="ECO:0000256" key="2">
    <source>
        <dbReference type="PROSITE-ProRule" id="PRU00191"/>
    </source>
</evidence>
<evidence type="ECO:0000256" key="1">
    <source>
        <dbReference type="ARBA" id="ARBA00022999"/>
    </source>
</evidence>
<accession>A0ABR0AVW7</accession>
<dbReference type="SMART" id="SM00252">
    <property type="entry name" value="SH2"/>
    <property type="match status" value="1"/>
</dbReference>
<dbReference type="CDD" id="cd00173">
    <property type="entry name" value="SH2"/>
    <property type="match status" value="1"/>
</dbReference>
<evidence type="ECO:0000313" key="6">
    <source>
        <dbReference type="Proteomes" id="UP001234178"/>
    </source>
</evidence>
<dbReference type="SUPFAM" id="SSF55550">
    <property type="entry name" value="SH2 domain"/>
    <property type="match status" value="1"/>
</dbReference>
<feature type="compositionally biased region" description="Polar residues" evidence="3">
    <location>
        <begin position="57"/>
        <end position="67"/>
    </location>
</feature>
<dbReference type="InterPro" id="IPR036860">
    <property type="entry name" value="SH2_dom_sf"/>
</dbReference>
<gene>
    <name evidence="5" type="ORF">OUZ56_022281</name>
</gene>
<feature type="region of interest" description="Disordered" evidence="3">
    <location>
        <begin position="57"/>
        <end position="78"/>
    </location>
</feature>
<name>A0ABR0AVW7_9CRUS</name>